<dbReference type="Gene3D" id="3.90.580.10">
    <property type="entry name" value="Zinc finger, CHC2-type domain"/>
    <property type="match status" value="1"/>
</dbReference>
<evidence type="ECO:0000256" key="2">
    <source>
        <dbReference type="ARBA" id="ARBA00022771"/>
    </source>
</evidence>
<protein>
    <submittedName>
        <fullName evidence="5">DNA primase</fullName>
    </submittedName>
</protein>
<organism evidence="5 6">
    <name type="scientific">Candidatus Sungbacteria bacterium RIFCSPHIGHO2_02_FULL_47_11</name>
    <dbReference type="NCBI Taxonomy" id="1802270"/>
    <lineage>
        <taxon>Bacteria</taxon>
        <taxon>Candidatus Sungiibacteriota</taxon>
    </lineage>
</organism>
<evidence type="ECO:0000313" key="5">
    <source>
        <dbReference type="EMBL" id="OHA00615.1"/>
    </source>
</evidence>
<dbReference type="GO" id="GO:0003899">
    <property type="term" value="F:DNA-directed RNA polymerase activity"/>
    <property type="evidence" value="ECO:0007669"/>
    <property type="project" value="InterPro"/>
</dbReference>
<dbReference type="InterPro" id="IPR002694">
    <property type="entry name" value="Znf_CHC2"/>
</dbReference>
<dbReference type="InterPro" id="IPR036977">
    <property type="entry name" value="DNA_primase_Znf_CHC2"/>
</dbReference>
<evidence type="ECO:0000259" key="4">
    <source>
        <dbReference type="SMART" id="SM00400"/>
    </source>
</evidence>
<feature type="domain" description="Zinc finger CHC2-type" evidence="4">
    <location>
        <begin position="31"/>
        <end position="77"/>
    </location>
</feature>
<sequence>MSTPVEQIKERLGIADVVGSYMKLERVGSSLKGKCPFHNEKTPSFFVSPARGSYYCFGCQAKGDIFTFVQEFEGLDF</sequence>
<keyword evidence="1" id="KW-0479">Metal-binding</keyword>
<reference evidence="5 6" key="1">
    <citation type="journal article" date="2016" name="Nat. Commun.">
        <title>Thousands of microbial genomes shed light on interconnected biogeochemical processes in an aquifer system.</title>
        <authorList>
            <person name="Anantharaman K."/>
            <person name="Brown C.T."/>
            <person name="Hug L.A."/>
            <person name="Sharon I."/>
            <person name="Castelle C.J."/>
            <person name="Probst A.J."/>
            <person name="Thomas B.C."/>
            <person name="Singh A."/>
            <person name="Wilkins M.J."/>
            <person name="Karaoz U."/>
            <person name="Brodie E.L."/>
            <person name="Williams K.H."/>
            <person name="Hubbard S.S."/>
            <person name="Banfield J.F."/>
        </authorList>
    </citation>
    <scope>NUCLEOTIDE SEQUENCE [LARGE SCALE GENOMIC DNA]</scope>
</reference>
<dbReference type="EMBL" id="MHQI01000011">
    <property type="protein sequence ID" value="OHA00615.1"/>
    <property type="molecule type" value="Genomic_DNA"/>
</dbReference>
<dbReference type="AlphaFoldDB" id="A0A1G2KMH7"/>
<evidence type="ECO:0000313" key="6">
    <source>
        <dbReference type="Proteomes" id="UP000179023"/>
    </source>
</evidence>
<dbReference type="Proteomes" id="UP000179023">
    <property type="component" value="Unassembled WGS sequence"/>
</dbReference>
<keyword evidence="3" id="KW-0862">Zinc</keyword>
<evidence type="ECO:0000256" key="3">
    <source>
        <dbReference type="ARBA" id="ARBA00022833"/>
    </source>
</evidence>
<comment type="caution">
    <text evidence="5">The sequence shown here is derived from an EMBL/GenBank/DDBJ whole genome shotgun (WGS) entry which is preliminary data.</text>
</comment>
<dbReference type="PANTHER" id="PTHR30313:SF2">
    <property type="entry name" value="DNA PRIMASE"/>
    <property type="match status" value="1"/>
</dbReference>
<evidence type="ECO:0000256" key="1">
    <source>
        <dbReference type="ARBA" id="ARBA00022723"/>
    </source>
</evidence>
<dbReference type="STRING" id="1802270.A3C07_00745"/>
<dbReference type="GO" id="GO:0005737">
    <property type="term" value="C:cytoplasm"/>
    <property type="evidence" value="ECO:0007669"/>
    <property type="project" value="TreeGrafter"/>
</dbReference>
<dbReference type="GO" id="GO:0003677">
    <property type="term" value="F:DNA binding"/>
    <property type="evidence" value="ECO:0007669"/>
    <property type="project" value="InterPro"/>
</dbReference>
<accession>A0A1G2KMH7</accession>
<dbReference type="PANTHER" id="PTHR30313">
    <property type="entry name" value="DNA PRIMASE"/>
    <property type="match status" value="1"/>
</dbReference>
<dbReference type="GO" id="GO:0008270">
    <property type="term" value="F:zinc ion binding"/>
    <property type="evidence" value="ECO:0007669"/>
    <property type="project" value="UniProtKB-KW"/>
</dbReference>
<dbReference type="SUPFAM" id="SSF57783">
    <property type="entry name" value="Zinc beta-ribbon"/>
    <property type="match status" value="1"/>
</dbReference>
<proteinExistence type="predicted"/>
<dbReference type="SMART" id="SM00400">
    <property type="entry name" value="ZnF_CHCC"/>
    <property type="match status" value="1"/>
</dbReference>
<name>A0A1G2KMH7_9BACT</name>
<dbReference type="Pfam" id="PF01807">
    <property type="entry name" value="Zn_ribbon_DnaG"/>
    <property type="match status" value="1"/>
</dbReference>
<dbReference type="InterPro" id="IPR050219">
    <property type="entry name" value="DnaG_primase"/>
</dbReference>
<keyword evidence="2" id="KW-0863">Zinc-finger</keyword>
<gene>
    <name evidence="5" type="ORF">A3C07_00745</name>
</gene>
<dbReference type="GO" id="GO:0006269">
    <property type="term" value="P:DNA replication, synthesis of primer"/>
    <property type="evidence" value="ECO:0007669"/>
    <property type="project" value="TreeGrafter"/>
</dbReference>
<feature type="non-terminal residue" evidence="5">
    <location>
        <position position="77"/>
    </location>
</feature>